<protein>
    <recommendedName>
        <fullName evidence="3">Thioredoxin-like fold domain-containing protein</fullName>
    </recommendedName>
</protein>
<dbReference type="EnsemblBacteria" id="ABL78151">
    <property type="protein sequence ID" value="ABL78151"/>
    <property type="gene ID" value="Tpen_0749"/>
</dbReference>
<evidence type="ECO:0000256" key="2">
    <source>
        <dbReference type="SAM" id="MobiDB-lite"/>
    </source>
</evidence>
<name>A1RY71_THEPD</name>
<accession>A1RY71</accession>
<organism evidence="4 5">
    <name type="scientific">Thermofilum pendens (strain DSM 2475 / Hrk 5)</name>
    <dbReference type="NCBI Taxonomy" id="368408"/>
    <lineage>
        <taxon>Archaea</taxon>
        <taxon>Thermoproteota</taxon>
        <taxon>Thermoprotei</taxon>
        <taxon>Thermofilales</taxon>
        <taxon>Thermofilaceae</taxon>
        <taxon>Thermofilum</taxon>
    </lineage>
</organism>
<evidence type="ECO:0000313" key="5">
    <source>
        <dbReference type="Proteomes" id="UP000000641"/>
    </source>
</evidence>
<dbReference type="Pfam" id="PF13192">
    <property type="entry name" value="Thioredoxin_3"/>
    <property type="match status" value="1"/>
</dbReference>
<keyword evidence="5" id="KW-1185">Reference proteome</keyword>
<dbReference type="HOGENOM" id="CLU_1029044_0_0_2"/>
<feature type="region of interest" description="Disordered" evidence="2">
    <location>
        <begin position="103"/>
        <end position="232"/>
    </location>
</feature>
<feature type="compositionally biased region" description="Basic and acidic residues" evidence="2">
    <location>
        <begin position="160"/>
        <end position="181"/>
    </location>
</feature>
<dbReference type="Proteomes" id="UP000000641">
    <property type="component" value="Chromosome"/>
</dbReference>
<feature type="compositionally biased region" description="Pro residues" evidence="2">
    <location>
        <begin position="189"/>
        <end position="210"/>
    </location>
</feature>
<dbReference type="Gene3D" id="3.40.30.10">
    <property type="entry name" value="Glutaredoxin"/>
    <property type="match status" value="1"/>
</dbReference>
<reference evidence="5" key="1">
    <citation type="journal article" date="2008" name="J. Bacteriol.">
        <title>Genome sequence of Thermofilum pendens reveals an exceptional loss of biosynthetic pathways without genome reduction.</title>
        <authorList>
            <person name="Anderson I."/>
            <person name="Rodriguez J."/>
            <person name="Susanti D."/>
            <person name="Porat I."/>
            <person name="Reich C."/>
            <person name="Ulrich L.E."/>
            <person name="Elkins J.G."/>
            <person name="Mavromatis K."/>
            <person name="Lykidis A."/>
            <person name="Kim E."/>
            <person name="Thompson L.S."/>
            <person name="Nolan M."/>
            <person name="Land M."/>
            <person name="Copeland A."/>
            <person name="Lapidus A."/>
            <person name="Lucas S."/>
            <person name="Detter C."/>
            <person name="Zhulin I.B."/>
            <person name="Olsen G.J."/>
            <person name="Whitman W."/>
            <person name="Mukhopadhyay B."/>
            <person name="Bristow J."/>
            <person name="Kyrpides N."/>
        </authorList>
    </citation>
    <scope>NUCLEOTIDE SEQUENCE [LARGE SCALE GENOMIC DNA]</scope>
    <source>
        <strain evidence="5">DSM 2475 / Hrk 5</strain>
    </source>
</reference>
<evidence type="ECO:0000259" key="3">
    <source>
        <dbReference type="Pfam" id="PF13192"/>
    </source>
</evidence>
<feature type="compositionally biased region" description="Low complexity" evidence="2">
    <location>
        <begin position="116"/>
        <end position="128"/>
    </location>
</feature>
<dbReference type="OrthoDB" id="31588at2157"/>
<comment type="similarity">
    <text evidence="1">Belongs to the glutaredoxin family.</text>
</comment>
<dbReference type="KEGG" id="tpe:Tpen_0749"/>
<evidence type="ECO:0000256" key="1">
    <source>
        <dbReference type="ARBA" id="ARBA00007787"/>
    </source>
</evidence>
<dbReference type="RefSeq" id="WP_011752416.1">
    <property type="nucleotide sequence ID" value="NC_008698.1"/>
</dbReference>
<sequence length="270" mass="30606">MPREVLLFICRDEASKSLINAFNSELSELPKPERPKLKVKLFKLKDPSNFKSYLEQLEELYGGVYTREVKEYGIQSLPAVVVDGEKVLEGRYPSREEIRRILGLPPRPAPREERPAPIIAPEVKAPAVAAPPPERREPPKPTRVPEPIEIPVELEEPELEEHKPPPVPEEKPREQPPREAPRPVQQAPRLPPPPPAPKPEAVPARPPVAQPPRREPAQQVPAPPKPVATEDLRGTCFTCLFFDKERSRCKLLHMTVQDPYNPPCGRRRPR</sequence>
<dbReference type="GeneID" id="4600400"/>
<gene>
    <name evidence="4" type="ordered locus">Tpen_0749</name>
</gene>
<feature type="domain" description="Thioredoxin-like fold" evidence="3">
    <location>
        <begin position="67"/>
        <end position="102"/>
    </location>
</feature>
<dbReference type="InterPro" id="IPR012336">
    <property type="entry name" value="Thioredoxin-like_fold"/>
</dbReference>
<dbReference type="eggNOG" id="arCOG02713">
    <property type="taxonomic scope" value="Archaea"/>
</dbReference>
<dbReference type="EMBL" id="CP000505">
    <property type="protein sequence ID" value="ABL78151.1"/>
    <property type="molecule type" value="Genomic_DNA"/>
</dbReference>
<dbReference type="AlphaFoldDB" id="A1RY71"/>
<dbReference type="STRING" id="368408.Tpen_0749"/>
<evidence type="ECO:0000313" key="4">
    <source>
        <dbReference type="EMBL" id="ABL78151.1"/>
    </source>
</evidence>
<proteinExistence type="inferred from homology"/>